<sequence>MDPDPCNPRNGPVIPSHVLISPHSSFLGFVTATKRKRGKSARLSSPSRCCLEIAWCRSGISFLGNLDSPHASTEFEIFGRNRVEIPHTYLSCKPGACVVGFFCDCSGEMLCVQTISL</sequence>
<evidence type="ECO:0000313" key="2">
    <source>
        <dbReference type="Proteomes" id="UP001234297"/>
    </source>
</evidence>
<dbReference type="EMBL" id="CM056818">
    <property type="protein sequence ID" value="KAJ8623019.1"/>
    <property type="molecule type" value="Genomic_DNA"/>
</dbReference>
<reference evidence="1 2" key="1">
    <citation type="journal article" date="2022" name="Hortic Res">
        <title>A haplotype resolved chromosomal level avocado genome allows analysis of novel avocado genes.</title>
        <authorList>
            <person name="Nath O."/>
            <person name="Fletcher S.J."/>
            <person name="Hayward A."/>
            <person name="Shaw L.M."/>
            <person name="Masouleh A.K."/>
            <person name="Furtado A."/>
            <person name="Henry R.J."/>
            <person name="Mitter N."/>
        </authorList>
    </citation>
    <scope>NUCLEOTIDE SEQUENCE [LARGE SCALE GENOMIC DNA]</scope>
    <source>
        <strain evidence="2">cv. Hass</strain>
    </source>
</reference>
<name>A0ACC2KPC1_PERAE</name>
<gene>
    <name evidence="1" type="ORF">MRB53_031548</name>
</gene>
<organism evidence="1 2">
    <name type="scientific">Persea americana</name>
    <name type="common">Avocado</name>
    <dbReference type="NCBI Taxonomy" id="3435"/>
    <lineage>
        <taxon>Eukaryota</taxon>
        <taxon>Viridiplantae</taxon>
        <taxon>Streptophyta</taxon>
        <taxon>Embryophyta</taxon>
        <taxon>Tracheophyta</taxon>
        <taxon>Spermatophyta</taxon>
        <taxon>Magnoliopsida</taxon>
        <taxon>Magnoliidae</taxon>
        <taxon>Laurales</taxon>
        <taxon>Lauraceae</taxon>
        <taxon>Persea</taxon>
    </lineage>
</organism>
<dbReference type="Proteomes" id="UP001234297">
    <property type="component" value="Chromosome 10"/>
</dbReference>
<keyword evidence="2" id="KW-1185">Reference proteome</keyword>
<protein>
    <submittedName>
        <fullName evidence="1">Uncharacterized protein</fullName>
    </submittedName>
</protein>
<evidence type="ECO:0000313" key="1">
    <source>
        <dbReference type="EMBL" id="KAJ8623019.1"/>
    </source>
</evidence>
<proteinExistence type="predicted"/>
<accession>A0ACC2KPC1</accession>
<comment type="caution">
    <text evidence="1">The sequence shown here is derived from an EMBL/GenBank/DDBJ whole genome shotgun (WGS) entry which is preliminary data.</text>
</comment>